<dbReference type="OrthoDB" id="294251at2759"/>
<comment type="caution">
    <text evidence="3">The sequence shown here is derived from an EMBL/GenBank/DDBJ whole genome shotgun (WGS) entry which is preliminary data.</text>
</comment>
<evidence type="ECO:0000256" key="1">
    <source>
        <dbReference type="SAM" id="MobiDB-lite"/>
    </source>
</evidence>
<feature type="compositionally biased region" description="Polar residues" evidence="1">
    <location>
        <begin position="422"/>
        <end position="438"/>
    </location>
</feature>
<dbReference type="Gene3D" id="1.10.8.270">
    <property type="entry name" value="putative rabgap domain of human tbc1 domain family member 14 like domains"/>
    <property type="match status" value="1"/>
</dbReference>
<feature type="region of interest" description="Disordered" evidence="1">
    <location>
        <begin position="422"/>
        <end position="468"/>
    </location>
</feature>
<dbReference type="STRING" id="1157962.A0A250XRT3"/>
<evidence type="ECO:0000313" key="4">
    <source>
        <dbReference type="Proteomes" id="UP000232323"/>
    </source>
</evidence>
<dbReference type="PROSITE" id="PS50086">
    <property type="entry name" value="TBC_RABGAP"/>
    <property type="match status" value="1"/>
</dbReference>
<evidence type="ECO:0000313" key="3">
    <source>
        <dbReference type="EMBL" id="GAX85797.1"/>
    </source>
</evidence>
<dbReference type="PANTHER" id="PTHR47219">
    <property type="entry name" value="RAB GTPASE-ACTIVATING PROTEIN 1-LIKE"/>
    <property type="match status" value="1"/>
</dbReference>
<evidence type="ECO:0000259" key="2">
    <source>
        <dbReference type="PROSITE" id="PS50086"/>
    </source>
</evidence>
<dbReference type="AlphaFoldDB" id="A0A250XRT3"/>
<sequence>MAALRDSLGFLLPPASTTDGAFRTAPLSLTNAQQLKDKWAGKLLVPQEVVTAGEFACKAAPQGTSDISEIKNMIRNGGLPAELRPVTWFWLSGGFSLQRSVPPGHYKTLSSCASDVDDTTSSNIENGVLALHNTFKRHIWLTTPKGAEALTRIMYAVVKYSDAIHYSRSLHQLAAFLLVIMGLGHEEQAFWVLIGLVQNKLYPATQGQGQVRRLVKLYPATQGQVRCLAKLYPATQGQVALGSLVEQGVLERLVAKKMPHLTTHLPKITAVTTNWFAVAFTSHLPPETCMRAWDSIMCEGSKVLHRVSLAVLKRFETVIVGSSQPQLMLKILDMRMSKLTDSEELMQEAFNNIGGMPSSRLATYRREVAESPDFARQAAVHMTASSMLKLEQEPAPLVPIMPPSTSRVAASLKAFMASSFRSKSNSGSVTGSETGYSSNDDKGTDSGTLPQRIKTGRTASGRRVTISDSVETLILGSSNSVNGSSP</sequence>
<dbReference type="InterPro" id="IPR000195">
    <property type="entry name" value="Rab-GAP-TBC_dom"/>
</dbReference>
<dbReference type="EMBL" id="BEGY01000192">
    <property type="protein sequence ID" value="GAX85797.1"/>
    <property type="molecule type" value="Genomic_DNA"/>
</dbReference>
<gene>
    <name evidence="3" type="ORF">CEUSTIGMA_g13212.t1</name>
</gene>
<dbReference type="Proteomes" id="UP000232323">
    <property type="component" value="Unassembled WGS sequence"/>
</dbReference>
<dbReference type="SMART" id="SM00164">
    <property type="entry name" value="TBC"/>
    <property type="match status" value="1"/>
</dbReference>
<dbReference type="Gene3D" id="1.10.472.80">
    <property type="entry name" value="Ypt/Rab-GAP domain of gyp1p, domain 3"/>
    <property type="match status" value="1"/>
</dbReference>
<dbReference type="GO" id="GO:0031267">
    <property type="term" value="F:small GTPase binding"/>
    <property type="evidence" value="ECO:0007669"/>
    <property type="project" value="TreeGrafter"/>
</dbReference>
<dbReference type="Pfam" id="PF00566">
    <property type="entry name" value="RabGAP-TBC"/>
    <property type="match status" value="2"/>
</dbReference>
<dbReference type="SUPFAM" id="SSF47923">
    <property type="entry name" value="Ypt/Rab-GAP domain of gyp1p"/>
    <property type="match status" value="2"/>
</dbReference>
<dbReference type="GO" id="GO:0005096">
    <property type="term" value="F:GTPase activator activity"/>
    <property type="evidence" value="ECO:0007669"/>
    <property type="project" value="TreeGrafter"/>
</dbReference>
<organism evidence="3 4">
    <name type="scientific">Chlamydomonas eustigma</name>
    <dbReference type="NCBI Taxonomy" id="1157962"/>
    <lineage>
        <taxon>Eukaryota</taxon>
        <taxon>Viridiplantae</taxon>
        <taxon>Chlorophyta</taxon>
        <taxon>core chlorophytes</taxon>
        <taxon>Chlorophyceae</taxon>
        <taxon>CS clade</taxon>
        <taxon>Chlamydomonadales</taxon>
        <taxon>Chlamydomonadaceae</taxon>
        <taxon>Chlamydomonas</taxon>
    </lineage>
</organism>
<name>A0A250XRT3_9CHLO</name>
<accession>A0A250XRT3</accession>
<reference evidence="3 4" key="1">
    <citation type="submission" date="2017-08" db="EMBL/GenBank/DDBJ databases">
        <title>Acidophilic green algal genome provides insights into adaptation to an acidic environment.</title>
        <authorList>
            <person name="Hirooka S."/>
            <person name="Hirose Y."/>
            <person name="Kanesaki Y."/>
            <person name="Higuchi S."/>
            <person name="Fujiwara T."/>
            <person name="Onuma R."/>
            <person name="Era A."/>
            <person name="Ohbayashi R."/>
            <person name="Uzuka A."/>
            <person name="Nozaki H."/>
            <person name="Yoshikawa H."/>
            <person name="Miyagishima S.Y."/>
        </authorList>
    </citation>
    <scope>NUCLEOTIDE SEQUENCE [LARGE SCALE GENOMIC DNA]</scope>
    <source>
        <strain evidence="3 4">NIES-2499</strain>
    </source>
</reference>
<keyword evidence="4" id="KW-1185">Reference proteome</keyword>
<dbReference type="InterPro" id="IPR035969">
    <property type="entry name" value="Rab-GAP_TBC_sf"/>
</dbReference>
<protein>
    <recommendedName>
        <fullName evidence="2">Rab-GAP TBC domain-containing protein</fullName>
    </recommendedName>
</protein>
<feature type="domain" description="Rab-GAP TBC" evidence="2">
    <location>
        <begin position="78"/>
        <end position="300"/>
    </location>
</feature>
<proteinExistence type="predicted"/>
<dbReference type="PANTHER" id="PTHR47219:SF9">
    <property type="entry name" value="GTPASE ACTIVATING PROTEIN AND CENTROSOME-ASSOCIATED, ISOFORM B"/>
    <property type="match status" value="1"/>
</dbReference>
<dbReference type="InterPro" id="IPR050302">
    <property type="entry name" value="Rab_GAP_TBC_domain"/>
</dbReference>